<evidence type="ECO:0008006" key="3">
    <source>
        <dbReference type="Google" id="ProtNLM"/>
    </source>
</evidence>
<gene>
    <name evidence="1" type="ORF">LMG27177_06161</name>
</gene>
<proteinExistence type="predicted"/>
<dbReference type="InterPro" id="IPR027417">
    <property type="entry name" value="P-loop_NTPase"/>
</dbReference>
<name>A0A6J5GV23_9BURK</name>
<dbReference type="AlphaFoldDB" id="A0A6J5GV23"/>
<organism evidence="1 2">
    <name type="scientific">Paraburkholderia fynbosensis</name>
    <dbReference type="NCBI Taxonomy" id="1200993"/>
    <lineage>
        <taxon>Bacteria</taxon>
        <taxon>Pseudomonadati</taxon>
        <taxon>Pseudomonadota</taxon>
        <taxon>Betaproteobacteria</taxon>
        <taxon>Burkholderiales</taxon>
        <taxon>Burkholderiaceae</taxon>
        <taxon>Paraburkholderia</taxon>
    </lineage>
</organism>
<accession>A0A6J5GV23</accession>
<dbReference type="PANTHER" id="PTHR37816">
    <property type="entry name" value="YALI0E33011P"/>
    <property type="match status" value="1"/>
</dbReference>
<reference evidence="1 2" key="1">
    <citation type="submission" date="2020-04" db="EMBL/GenBank/DDBJ databases">
        <authorList>
            <person name="De Canck E."/>
        </authorList>
    </citation>
    <scope>NUCLEOTIDE SEQUENCE [LARGE SCALE GENOMIC DNA]</scope>
    <source>
        <strain evidence="1 2">LMG 27177</strain>
    </source>
</reference>
<evidence type="ECO:0000313" key="2">
    <source>
        <dbReference type="Proteomes" id="UP000494252"/>
    </source>
</evidence>
<dbReference type="InterPro" id="IPR052922">
    <property type="entry name" value="Cytidylate_Kinase-2"/>
</dbReference>
<protein>
    <recommendedName>
        <fullName evidence="3">Adenylate kinase</fullName>
    </recommendedName>
</protein>
<dbReference type="Gene3D" id="3.40.50.300">
    <property type="entry name" value="P-loop containing nucleotide triphosphate hydrolases"/>
    <property type="match status" value="1"/>
</dbReference>
<dbReference type="RefSeq" id="WP_175165276.1">
    <property type="nucleotide sequence ID" value="NZ_CADIKI010000023.1"/>
</dbReference>
<dbReference type="PANTHER" id="PTHR37816:SF2">
    <property type="entry name" value="DNA TOPOLOGY MODULATION PROTEIN FLAR-RELATED PROTEIN"/>
    <property type="match status" value="1"/>
</dbReference>
<dbReference type="SUPFAM" id="SSF52540">
    <property type="entry name" value="P-loop containing nucleoside triphosphate hydrolases"/>
    <property type="match status" value="1"/>
</dbReference>
<keyword evidence="2" id="KW-1185">Reference proteome</keyword>
<dbReference type="Proteomes" id="UP000494252">
    <property type="component" value="Unassembled WGS sequence"/>
</dbReference>
<evidence type="ECO:0000313" key="1">
    <source>
        <dbReference type="EMBL" id="CAB3806700.1"/>
    </source>
</evidence>
<sequence>MNLAKTLVIGNSGSGKSWLSEQLAESLGCAWLDLDLLHWEPGGYNVARKREDVLALAREAASADFWIIEGIYGWIVSELLSTATALIWVRIDESECVANIEQRGIRRGACAQSFAELLQWAKSYRARSGSSSYAAHDAIFRSFARAKHCLQTRDEVTAFAGVGQLRAD</sequence>
<dbReference type="EMBL" id="CADIKI010000023">
    <property type="protein sequence ID" value="CAB3806700.1"/>
    <property type="molecule type" value="Genomic_DNA"/>
</dbReference>